<accession>A0AAP0R643</accession>
<keyword evidence="2" id="KW-0430">Lectin</keyword>
<dbReference type="PANTHER" id="PTHR47293:SF74">
    <property type="entry name" value="JACALIN-TYPE LECTIN DOMAIN-CONTAINING PROTEIN"/>
    <property type="match status" value="1"/>
</dbReference>
<feature type="domain" description="Jacalin-type lectin" evidence="3">
    <location>
        <begin position="10"/>
        <end position="152"/>
    </location>
</feature>
<dbReference type="PROSITE" id="PS51752">
    <property type="entry name" value="JACALIN_LECTIN"/>
    <property type="match status" value="3"/>
</dbReference>
<protein>
    <recommendedName>
        <fullName evidence="3">Jacalin-type lectin domain-containing protein</fullName>
    </recommendedName>
</protein>
<sequence>MSCDGHGKSHISVGPSGGQNGARWDDGVFCTVRQVVINHGAAIDSIQIEYDKRGCSVWSNKHGGSGGTNTDKVKMDYPDEFLISISGHYGSVVECGPVLVRSLTIESNRKRYGPFGFQQGAQFSFPITGGKVVGFHGRSSCYLDSIGVYLKPLLQRNPSINVTSSQNYVSNGVTEKTKCYDTVLGVREEADNIFAPSKVTGQAYGNQVFGEVEIKDKMVFAAQTGKGSSNNKRAVSHGPWGGNGGMLFDDGVYTGVREIYVTRYGGITSIKACYDLNGQAIWGNKNGGSGGIRLDKMTLDYPSEVLTHITGYYGSTIFRGPTVVKSLTFHTNKRRYGPFGEEQGISFSSGSKDGVIAGFHGRKGWFIDGIGVHVLEGRASLSRPSSDTFNMNDLRICEGVPWVVKGPAPCGPGPWGGDGGKHWDDGVFSGVRKIILTKGEAIFSLQIEYDRNGQSNWSVKHGGSSDGSSHIIKFEYPHEVLTHLSGYYGSLPGDGCTKVIKSLTFYSNRGKYGPYGEETGTFFASSKTDGKMVGFHGRSGCYLDAIGVHMQNWNGERGPIKMMLNKIFT</sequence>
<feature type="domain" description="Jacalin-type lectin" evidence="3">
    <location>
        <begin position="234"/>
        <end position="376"/>
    </location>
</feature>
<organism evidence="4 5">
    <name type="scientific">Liquidambar formosana</name>
    <name type="common">Formosan gum</name>
    <dbReference type="NCBI Taxonomy" id="63359"/>
    <lineage>
        <taxon>Eukaryota</taxon>
        <taxon>Viridiplantae</taxon>
        <taxon>Streptophyta</taxon>
        <taxon>Embryophyta</taxon>
        <taxon>Tracheophyta</taxon>
        <taxon>Spermatophyta</taxon>
        <taxon>Magnoliopsida</taxon>
        <taxon>eudicotyledons</taxon>
        <taxon>Gunneridae</taxon>
        <taxon>Pentapetalae</taxon>
        <taxon>Saxifragales</taxon>
        <taxon>Altingiaceae</taxon>
        <taxon>Liquidambar</taxon>
    </lineage>
</organism>
<dbReference type="AlphaFoldDB" id="A0AAP0R643"/>
<proteinExistence type="inferred from homology"/>
<dbReference type="GO" id="GO:0030246">
    <property type="term" value="F:carbohydrate binding"/>
    <property type="evidence" value="ECO:0007669"/>
    <property type="project" value="UniProtKB-KW"/>
</dbReference>
<dbReference type="InterPro" id="IPR001229">
    <property type="entry name" value="Jacalin-like_lectin_dom"/>
</dbReference>
<evidence type="ECO:0000313" key="5">
    <source>
        <dbReference type="Proteomes" id="UP001415857"/>
    </source>
</evidence>
<dbReference type="CDD" id="cd09612">
    <property type="entry name" value="Jacalin"/>
    <property type="match status" value="3"/>
</dbReference>
<dbReference type="Proteomes" id="UP001415857">
    <property type="component" value="Unassembled WGS sequence"/>
</dbReference>
<comment type="similarity">
    <text evidence="1">Belongs to the jacalin lectin family.</text>
</comment>
<name>A0AAP0R643_LIQFO</name>
<evidence type="ECO:0000256" key="2">
    <source>
        <dbReference type="ARBA" id="ARBA00022734"/>
    </source>
</evidence>
<keyword evidence="5" id="KW-1185">Reference proteome</keyword>
<dbReference type="Gene3D" id="2.100.10.30">
    <property type="entry name" value="Jacalin-like lectin domain"/>
    <property type="match status" value="3"/>
</dbReference>
<dbReference type="InterPro" id="IPR036404">
    <property type="entry name" value="Jacalin-like_lectin_dom_sf"/>
</dbReference>
<comment type="caution">
    <text evidence="4">The sequence shown here is derived from an EMBL/GenBank/DDBJ whole genome shotgun (WGS) entry which is preliminary data.</text>
</comment>
<evidence type="ECO:0000313" key="4">
    <source>
        <dbReference type="EMBL" id="KAK9271407.1"/>
    </source>
</evidence>
<dbReference type="PANTHER" id="PTHR47293">
    <property type="entry name" value="JACALIN-RELATED LECTIN 3"/>
    <property type="match status" value="1"/>
</dbReference>
<evidence type="ECO:0000259" key="3">
    <source>
        <dbReference type="PROSITE" id="PS51752"/>
    </source>
</evidence>
<evidence type="ECO:0000256" key="1">
    <source>
        <dbReference type="ARBA" id="ARBA00006568"/>
    </source>
</evidence>
<feature type="domain" description="Jacalin-type lectin" evidence="3">
    <location>
        <begin position="409"/>
        <end position="552"/>
    </location>
</feature>
<dbReference type="SUPFAM" id="SSF51101">
    <property type="entry name" value="Mannose-binding lectins"/>
    <property type="match status" value="3"/>
</dbReference>
<dbReference type="InterPro" id="IPR033734">
    <property type="entry name" value="Jacalin-like_lectin_dom_plant"/>
</dbReference>
<reference evidence="4 5" key="1">
    <citation type="journal article" date="2024" name="Plant J.">
        <title>Genome sequences and population genomics reveal climatic adaptation and genomic divergence between two closely related sweetgum species.</title>
        <authorList>
            <person name="Xu W.Q."/>
            <person name="Ren C.Q."/>
            <person name="Zhang X.Y."/>
            <person name="Comes H.P."/>
            <person name="Liu X.H."/>
            <person name="Li Y.G."/>
            <person name="Kettle C.J."/>
            <person name="Jalonen R."/>
            <person name="Gaisberger H."/>
            <person name="Ma Y.Z."/>
            <person name="Qiu Y.X."/>
        </authorList>
    </citation>
    <scope>NUCLEOTIDE SEQUENCE [LARGE SCALE GENOMIC DNA]</scope>
    <source>
        <strain evidence="4">Hangzhou</strain>
    </source>
</reference>
<gene>
    <name evidence="4" type="ORF">L1049_026997</name>
</gene>
<dbReference type="FunFam" id="2.100.10.30:FF:000001">
    <property type="entry name" value="Jacalin-related lectin 33"/>
    <property type="match status" value="3"/>
</dbReference>
<dbReference type="Pfam" id="PF01419">
    <property type="entry name" value="Jacalin"/>
    <property type="match status" value="3"/>
</dbReference>
<dbReference type="SMART" id="SM00915">
    <property type="entry name" value="Jacalin"/>
    <property type="match status" value="3"/>
</dbReference>
<dbReference type="EMBL" id="JBBPBK010000014">
    <property type="protein sequence ID" value="KAK9271407.1"/>
    <property type="molecule type" value="Genomic_DNA"/>
</dbReference>